<dbReference type="Proteomes" id="UP000054477">
    <property type="component" value="Unassembled WGS sequence"/>
</dbReference>
<proteinExistence type="predicted"/>
<keyword evidence="2" id="KW-1185">Reference proteome</keyword>
<dbReference type="HOGENOM" id="CLU_3014554_0_0_1"/>
<gene>
    <name evidence="1" type="ORF">K443DRAFT_679105</name>
</gene>
<evidence type="ECO:0000313" key="2">
    <source>
        <dbReference type="Proteomes" id="UP000054477"/>
    </source>
</evidence>
<protein>
    <submittedName>
        <fullName evidence="1">Uncharacterized protein</fullName>
    </submittedName>
</protein>
<dbReference type="AlphaFoldDB" id="A0A0C9XG36"/>
<reference evidence="1 2" key="1">
    <citation type="submission" date="2014-04" db="EMBL/GenBank/DDBJ databases">
        <authorList>
            <consortium name="DOE Joint Genome Institute"/>
            <person name="Kuo A."/>
            <person name="Kohler A."/>
            <person name="Nagy L.G."/>
            <person name="Floudas D."/>
            <person name="Copeland A."/>
            <person name="Barry K.W."/>
            <person name="Cichocki N."/>
            <person name="Veneault-Fourrey C."/>
            <person name="LaButti K."/>
            <person name="Lindquist E.A."/>
            <person name="Lipzen A."/>
            <person name="Lundell T."/>
            <person name="Morin E."/>
            <person name="Murat C."/>
            <person name="Sun H."/>
            <person name="Tunlid A."/>
            <person name="Henrissat B."/>
            <person name="Grigoriev I.V."/>
            <person name="Hibbett D.S."/>
            <person name="Martin F."/>
            <person name="Nordberg H.P."/>
            <person name="Cantor M.N."/>
            <person name="Hua S.X."/>
        </authorList>
    </citation>
    <scope>NUCLEOTIDE SEQUENCE [LARGE SCALE GENOMIC DNA]</scope>
    <source>
        <strain evidence="1 2">LaAM-08-1</strain>
    </source>
</reference>
<reference evidence="2" key="2">
    <citation type="submission" date="2015-01" db="EMBL/GenBank/DDBJ databases">
        <title>Evolutionary Origins and Diversification of the Mycorrhizal Mutualists.</title>
        <authorList>
            <consortium name="DOE Joint Genome Institute"/>
            <consortium name="Mycorrhizal Genomics Consortium"/>
            <person name="Kohler A."/>
            <person name="Kuo A."/>
            <person name="Nagy L.G."/>
            <person name="Floudas D."/>
            <person name="Copeland A."/>
            <person name="Barry K.W."/>
            <person name="Cichocki N."/>
            <person name="Veneault-Fourrey C."/>
            <person name="LaButti K."/>
            <person name="Lindquist E.A."/>
            <person name="Lipzen A."/>
            <person name="Lundell T."/>
            <person name="Morin E."/>
            <person name="Murat C."/>
            <person name="Riley R."/>
            <person name="Ohm R."/>
            <person name="Sun H."/>
            <person name="Tunlid A."/>
            <person name="Henrissat B."/>
            <person name="Grigoriev I.V."/>
            <person name="Hibbett D.S."/>
            <person name="Martin F."/>
        </authorList>
    </citation>
    <scope>NUCLEOTIDE SEQUENCE [LARGE SCALE GENOMIC DNA]</scope>
    <source>
        <strain evidence="2">LaAM-08-1</strain>
    </source>
</reference>
<sequence>MEIIQKKERVEGDGGEHLAVFSTYARVCQGGPRILVTQRLLLRFIRNITNNHIGDQ</sequence>
<organism evidence="1 2">
    <name type="scientific">Laccaria amethystina LaAM-08-1</name>
    <dbReference type="NCBI Taxonomy" id="1095629"/>
    <lineage>
        <taxon>Eukaryota</taxon>
        <taxon>Fungi</taxon>
        <taxon>Dikarya</taxon>
        <taxon>Basidiomycota</taxon>
        <taxon>Agaricomycotina</taxon>
        <taxon>Agaricomycetes</taxon>
        <taxon>Agaricomycetidae</taxon>
        <taxon>Agaricales</taxon>
        <taxon>Agaricineae</taxon>
        <taxon>Hydnangiaceae</taxon>
        <taxon>Laccaria</taxon>
    </lineage>
</organism>
<evidence type="ECO:0000313" key="1">
    <source>
        <dbReference type="EMBL" id="KIK00534.1"/>
    </source>
</evidence>
<accession>A0A0C9XG36</accession>
<name>A0A0C9XG36_9AGAR</name>
<dbReference type="EMBL" id="KN838623">
    <property type="protein sequence ID" value="KIK00534.1"/>
    <property type="molecule type" value="Genomic_DNA"/>
</dbReference>